<organism evidence="1 2">
    <name type="scientific">Terfezia boudieri ATCC MYA-4762</name>
    <dbReference type="NCBI Taxonomy" id="1051890"/>
    <lineage>
        <taxon>Eukaryota</taxon>
        <taxon>Fungi</taxon>
        <taxon>Dikarya</taxon>
        <taxon>Ascomycota</taxon>
        <taxon>Pezizomycotina</taxon>
        <taxon>Pezizomycetes</taxon>
        <taxon>Pezizales</taxon>
        <taxon>Pezizaceae</taxon>
        <taxon>Terfezia</taxon>
    </lineage>
</organism>
<sequence length="52" mass="5584">DLYLASVAAGVEGGMCKMAKLEVPIHRHPQYHRSASTLRGVLVILALGARLL</sequence>
<name>A0A3N4M164_9PEZI</name>
<dbReference type="InParanoid" id="A0A3N4M164"/>
<evidence type="ECO:0000313" key="1">
    <source>
        <dbReference type="EMBL" id="RPB28906.1"/>
    </source>
</evidence>
<evidence type="ECO:0000313" key="2">
    <source>
        <dbReference type="Proteomes" id="UP000267821"/>
    </source>
</evidence>
<protein>
    <submittedName>
        <fullName evidence="1">Uncharacterized protein</fullName>
    </submittedName>
</protein>
<dbReference type="Proteomes" id="UP000267821">
    <property type="component" value="Unassembled WGS sequence"/>
</dbReference>
<reference evidence="1 2" key="1">
    <citation type="journal article" date="2018" name="Nat. Ecol. Evol.">
        <title>Pezizomycetes genomes reveal the molecular basis of ectomycorrhizal truffle lifestyle.</title>
        <authorList>
            <person name="Murat C."/>
            <person name="Payen T."/>
            <person name="Noel B."/>
            <person name="Kuo A."/>
            <person name="Morin E."/>
            <person name="Chen J."/>
            <person name="Kohler A."/>
            <person name="Krizsan K."/>
            <person name="Balestrini R."/>
            <person name="Da Silva C."/>
            <person name="Montanini B."/>
            <person name="Hainaut M."/>
            <person name="Levati E."/>
            <person name="Barry K.W."/>
            <person name="Belfiori B."/>
            <person name="Cichocki N."/>
            <person name="Clum A."/>
            <person name="Dockter R.B."/>
            <person name="Fauchery L."/>
            <person name="Guy J."/>
            <person name="Iotti M."/>
            <person name="Le Tacon F."/>
            <person name="Lindquist E.A."/>
            <person name="Lipzen A."/>
            <person name="Malagnac F."/>
            <person name="Mello A."/>
            <person name="Molinier V."/>
            <person name="Miyauchi S."/>
            <person name="Poulain J."/>
            <person name="Riccioni C."/>
            <person name="Rubini A."/>
            <person name="Sitrit Y."/>
            <person name="Splivallo R."/>
            <person name="Traeger S."/>
            <person name="Wang M."/>
            <person name="Zifcakova L."/>
            <person name="Wipf D."/>
            <person name="Zambonelli A."/>
            <person name="Paolocci F."/>
            <person name="Nowrousian M."/>
            <person name="Ottonello S."/>
            <person name="Baldrian P."/>
            <person name="Spatafora J.W."/>
            <person name="Henrissat B."/>
            <person name="Nagy L.G."/>
            <person name="Aury J.M."/>
            <person name="Wincker P."/>
            <person name="Grigoriev I.V."/>
            <person name="Bonfante P."/>
            <person name="Martin F.M."/>
        </authorList>
    </citation>
    <scope>NUCLEOTIDE SEQUENCE [LARGE SCALE GENOMIC DNA]</scope>
    <source>
        <strain evidence="1 2">ATCC MYA-4762</strain>
    </source>
</reference>
<feature type="non-terminal residue" evidence="1">
    <location>
        <position position="1"/>
    </location>
</feature>
<proteinExistence type="predicted"/>
<accession>A0A3N4M164</accession>
<gene>
    <name evidence="1" type="ORF">L211DRAFT_832793</name>
</gene>
<dbReference type="AlphaFoldDB" id="A0A3N4M164"/>
<dbReference type="EMBL" id="ML121528">
    <property type="protein sequence ID" value="RPB28906.1"/>
    <property type="molecule type" value="Genomic_DNA"/>
</dbReference>
<keyword evidence="2" id="KW-1185">Reference proteome</keyword>